<keyword evidence="3" id="KW-1185">Reference proteome</keyword>
<feature type="region of interest" description="Disordered" evidence="1">
    <location>
        <begin position="36"/>
        <end position="110"/>
    </location>
</feature>
<feature type="compositionally biased region" description="Basic and acidic residues" evidence="1">
    <location>
        <begin position="79"/>
        <end position="103"/>
    </location>
</feature>
<gene>
    <name evidence="2" type="ORF">M430DRAFT_32610</name>
</gene>
<accession>A0A2T3BFG1</accession>
<feature type="region of interest" description="Disordered" evidence="1">
    <location>
        <begin position="1"/>
        <end position="24"/>
    </location>
</feature>
<protein>
    <submittedName>
        <fullName evidence="2">Uncharacterized protein</fullName>
    </submittedName>
</protein>
<organism evidence="2 3">
    <name type="scientific">Amorphotheca resinae ATCC 22711</name>
    <dbReference type="NCBI Taxonomy" id="857342"/>
    <lineage>
        <taxon>Eukaryota</taxon>
        <taxon>Fungi</taxon>
        <taxon>Dikarya</taxon>
        <taxon>Ascomycota</taxon>
        <taxon>Pezizomycotina</taxon>
        <taxon>Leotiomycetes</taxon>
        <taxon>Helotiales</taxon>
        <taxon>Amorphothecaceae</taxon>
        <taxon>Amorphotheca</taxon>
    </lineage>
</organism>
<evidence type="ECO:0000313" key="2">
    <source>
        <dbReference type="EMBL" id="PSS28122.1"/>
    </source>
</evidence>
<dbReference type="EMBL" id="KZ679006">
    <property type="protein sequence ID" value="PSS28122.1"/>
    <property type="molecule type" value="Genomic_DNA"/>
</dbReference>
<dbReference type="GeneID" id="36574282"/>
<name>A0A2T3BFG1_AMORE</name>
<sequence>MAAPNIAGSRTPPRSFDPPSQGHLTCSCIGSANHARSINNRETSSLTIQSSTKSYLSPRQPIPLTTPSRQNPPLSYELKTGDKIDRQCPGKEPTDAEEARENDENGSIPKRLMRRCEMGRKKGYYELNPERATDHLYDIKVDSAVGKEVADKQFGPLMARIHKTVDPK</sequence>
<reference evidence="2 3" key="1">
    <citation type="journal article" date="2018" name="New Phytol.">
        <title>Comparative genomics and transcriptomics depict ericoid mycorrhizal fungi as versatile saprotrophs and plant mutualists.</title>
        <authorList>
            <person name="Martino E."/>
            <person name="Morin E."/>
            <person name="Grelet G.A."/>
            <person name="Kuo A."/>
            <person name="Kohler A."/>
            <person name="Daghino S."/>
            <person name="Barry K.W."/>
            <person name="Cichocki N."/>
            <person name="Clum A."/>
            <person name="Dockter R.B."/>
            <person name="Hainaut M."/>
            <person name="Kuo R.C."/>
            <person name="LaButti K."/>
            <person name="Lindahl B.D."/>
            <person name="Lindquist E.A."/>
            <person name="Lipzen A."/>
            <person name="Khouja H.R."/>
            <person name="Magnuson J."/>
            <person name="Murat C."/>
            <person name="Ohm R.A."/>
            <person name="Singer S.W."/>
            <person name="Spatafora J.W."/>
            <person name="Wang M."/>
            <person name="Veneault-Fourrey C."/>
            <person name="Henrissat B."/>
            <person name="Grigoriev I.V."/>
            <person name="Martin F.M."/>
            <person name="Perotto S."/>
        </authorList>
    </citation>
    <scope>NUCLEOTIDE SEQUENCE [LARGE SCALE GENOMIC DNA]</scope>
    <source>
        <strain evidence="2 3">ATCC 22711</strain>
    </source>
</reference>
<evidence type="ECO:0000256" key="1">
    <source>
        <dbReference type="SAM" id="MobiDB-lite"/>
    </source>
</evidence>
<feature type="compositionally biased region" description="Polar residues" evidence="1">
    <location>
        <begin position="36"/>
        <end position="73"/>
    </location>
</feature>
<evidence type="ECO:0000313" key="3">
    <source>
        <dbReference type="Proteomes" id="UP000241818"/>
    </source>
</evidence>
<proteinExistence type="predicted"/>
<dbReference type="Proteomes" id="UP000241818">
    <property type="component" value="Unassembled WGS sequence"/>
</dbReference>
<dbReference type="InParanoid" id="A0A2T3BFG1"/>
<dbReference type="RefSeq" id="XP_024725647.1">
    <property type="nucleotide sequence ID" value="XM_024866201.1"/>
</dbReference>
<dbReference type="AlphaFoldDB" id="A0A2T3BFG1"/>